<name>A0ABW4FYA0_9PSEU</name>
<comment type="caution">
    <text evidence="3">The sequence shown here is derived from an EMBL/GenBank/DDBJ whole genome shotgun (WGS) entry which is preliminary data.</text>
</comment>
<evidence type="ECO:0000313" key="3">
    <source>
        <dbReference type="EMBL" id="MFD1535050.1"/>
    </source>
</evidence>
<evidence type="ECO:0000256" key="2">
    <source>
        <dbReference type="SAM" id="Phobius"/>
    </source>
</evidence>
<protein>
    <submittedName>
        <fullName evidence="3">Uncharacterized protein</fullName>
    </submittedName>
</protein>
<dbReference type="Proteomes" id="UP001597145">
    <property type="component" value="Unassembled WGS sequence"/>
</dbReference>
<dbReference type="EMBL" id="JBHUCP010000048">
    <property type="protein sequence ID" value="MFD1535050.1"/>
    <property type="molecule type" value="Genomic_DNA"/>
</dbReference>
<keyword evidence="4" id="KW-1185">Reference proteome</keyword>
<evidence type="ECO:0000256" key="1">
    <source>
        <dbReference type="SAM" id="MobiDB-lite"/>
    </source>
</evidence>
<proteinExistence type="predicted"/>
<feature type="region of interest" description="Disordered" evidence="1">
    <location>
        <begin position="46"/>
        <end position="76"/>
    </location>
</feature>
<dbReference type="RefSeq" id="WP_343973165.1">
    <property type="nucleotide sequence ID" value="NZ_BAAAJG010000003.1"/>
</dbReference>
<keyword evidence="2" id="KW-0472">Membrane</keyword>
<reference evidence="4" key="1">
    <citation type="journal article" date="2019" name="Int. J. Syst. Evol. Microbiol.">
        <title>The Global Catalogue of Microorganisms (GCM) 10K type strain sequencing project: providing services to taxonomists for standard genome sequencing and annotation.</title>
        <authorList>
            <consortium name="The Broad Institute Genomics Platform"/>
            <consortium name="The Broad Institute Genome Sequencing Center for Infectious Disease"/>
            <person name="Wu L."/>
            <person name="Ma J."/>
        </authorList>
    </citation>
    <scope>NUCLEOTIDE SEQUENCE [LARGE SCALE GENOMIC DNA]</scope>
    <source>
        <strain evidence="4">JCM 12165</strain>
    </source>
</reference>
<keyword evidence="2" id="KW-0812">Transmembrane</keyword>
<keyword evidence="2" id="KW-1133">Transmembrane helix</keyword>
<evidence type="ECO:0000313" key="4">
    <source>
        <dbReference type="Proteomes" id="UP001597145"/>
    </source>
</evidence>
<sequence>MSPSPTFIAIAFLAAVLLVNWRLVLLVLSACLVAMILMGLGVGGGAAAASGTPQTPATAPAEPGPAPIDEATPGQR</sequence>
<gene>
    <name evidence="3" type="ORF">ACFSCY_37125</name>
</gene>
<feature type="transmembrane region" description="Helical" evidence="2">
    <location>
        <begin position="6"/>
        <end position="37"/>
    </location>
</feature>
<organism evidence="3 4">
    <name type="scientific">Pseudonocardia aurantiaca</name>
    <dbReference type="NCBI Taxonomy" id="75290"/>
    <lineage>
        <taxon>Bacteria</taxon>
        <taxon>Bacillati</taxon>
        <taxon>Actinomycetota</taxon>
        <taxon>Actinomycetes</taxon>
        <taxon>Pseudonocardiales</taxon>
        <taxon>Pseudonocardiaceae</taxon>
        <taxon>Pseudonocardia</taxon>
    </lineage>
</organism>
<feature type="compositionally biased region" description="Low complexity" evidence="1">
    <location>
        <begin position="47"/>
        <end position="61"/>
    </location>
</feature>
<accession>A0ABW4FYA0</accession>